<organism evidence="1 2">
    <name type="scientific">Geotalea uraniireducens (strain Rf4)</name>
    <name type="common">Geobacter uraniireducens</name>
    <dbReference type="NCBI Taxonomy" id="351605"/>
    <lineage>
        <taxon>Bacteria</taxon>
        <taxon>Pseudomonadati</taxon>
        <taxon>Thermodesulfobacteriota</taxon>
        <taxon>Desulfuromonadia</taxon>
        <taxon>Geobacterales</taxon>
        <taxon>Geobacteraceae</taxon>
        <taxon>Geotalea</taxon>
    </lineage>
</organism>
<dbReference type="SUPFAM" id="SSF53335">
    <property type="entry name" value="S-adenosyl-L-methionine-dependent methyltransferases"/>
    <property type="match status" value="1"/>
</dbReference>
<accession>A5G840</accession>
<evidence type="ECO:0000313" key="2">
    <source>
        <dbReference type="Proteomes" id="UP000006695"/>
    </source>
</evidence>
<reference evidence="1 2" key="1">
    <citation type="submission" date="2007-05" db="EMBL/GenBank/DDBJ databases">
        <title>Complete sequence of Geobacter uraniireducens Rf4.</title>
        <authorList>
            <consortium name="US DOE Joint Genome Institute"/>
            <person name="Copeland A."/>
            <person name="Lucas S."/>
            <person name="Lapidus A."/>
            <person name="Barry K."/>
            <person name="Detter J.C."/>
            <person name="Glavina del Rio T."/>
            <person name="Hammon N."/>
            <person name="Israni S."/>
            <person name="Dalin E."/>
            <person name="Tice H."/>
            <person name="Pitluck S."/>
            <person name="Chertkov O."/>
            <person name="Brettin T."/>
            <person name="Bruce D."/>
            <person name="Han C."/>
            <person name="Schmutz J."/>
            <person name="Larimer F."/>
            <person name="Land M."/>
            <person name="Hauser L."/>
            <person name="Kyrpides N."/>
            <person name="Mikhailova N."/>
            <person name="Shelobolina E."/>
            <person name="Aklujkar M."/>
            <person name="Lovley D."/>
            <person name="Richardson P."/>
        </authorList>
    </citation>
    <scope>NUCLEOTIDE SEQUENCE [LARGE SCALE GENOMIC DNA]</scope>
    <source>
        <strain evidence="1 2">Rf4</strain>
    </source>
</reference>
<proteinExistence type="predicted"/>
<dbReference type="HOGENOM" id="CLU_2129880_0_0_7"/>
<dbReference type="STRING" id="351605.Gura_3807"/>
<dbReference type="KEGG" id="gur:Gura_3807"/>
<dbReference type="OrthoDB" id="5509510at2"/>
<dbReference type="EMBL" id="CP000698">
    <property type="protein sequence ID" value="ABQ27958.1"/>
    <property type="molecule type" value="Genomic_DNA"/>
</dbReference>
<keyword evidence="2" id="KW-1185">Reference proteome</keyword>
<dbReference type="InterPro" id="IPR029063">
    <property type="entry name" value="SAM-dependent_MTases_sf"/>
</dbReference>
<dbReference type="AlphaFoldDB" id="A5G840"/>
<sequence length="113" mass="13070">MKNLFNKFVKFMVNKHSDSHSANVMTLPTAYTHEQKAINAWTMTTALRRLYNQGFTVSTILDVGASDGKWTKDTLTIFSNAQYILFEPLEERRYELDLLRENFANVDFELAAI</sequence>
<protein>
    <submittedName>
        <fullName evidence="1">Uncharacterized protein</fullName>
    </submittedName>
</protein>
<gene>
    <name evidence="1" type="ordered locus">Gura_3807</name>
</gene>
<dbReference type="Proteomes" id="UP000006695">
    <property type="component" value="Chromosome"/>
</dbReference>
<dbReference type="RefSeq" id="WP_011940607.1">
    <property type="nucleotide sequence ID" value="NC_009483.1"/>
</dbReference>
<evidence type="ECO:0000313" key="1">
    <source>
        <dbReference type="EMBL" id="ABQ27958.1"/>
    </source>
</evidence>
<name>A5G840_GEOUR</name>